<reference evidence="1 2" key="1">
    <citation type="submission" date="2016-06" db="EMBL/GenBank/DDBJ databases">
        <title>Complete genome sequence of Streptomyces griseochromogenes ATCC 14511, the Blasticidin S producer.</title>
        <authorList>
            <person name="Wu L."/>
        </authorList>
    </citation>
    <scope>NUCLEOTIDE SEQUENCE [LARGE SCALE GENOMIC DNA]</scope>
    <source>
        <strain evidence="1 2">ATCC 14511</strain>
    </source>
</reference>
<dbReference type="OrthoDB" id="3280727at2"/>
<gene>
    <name evidence="1" type="ORF">AVL59_12255</name>
</gene>
<organism evidence="1 2">
    <name type="scientific">Streptomyces griseochromogenes</name>
    <dbReference type="NCBI Taxonomy" id="68214"/>
    <lineage>
        <taxon>Bacteria</taxon>
        <taxon>Bacillati</taxon>
        <taxon>Actinomycetota</taxon>
        <taxon>Actinomycetes</taxon>
        <taxon>Kitasatosporales</taxon>
        <taxon>Streptomycetaceae</taxon>
        <taxon>Streptomyces</taxon>
    </lineage>
</organism>
<proteinExistence type="predicted"/>
<dbReference type="EMBL" id="CP016279">
    <property type="protein sequence ID" value="ANP50288.1"/>
    <property type="molecule type" value="Genomic_DNA"/>
</dbReference>
<dbReference type="AlphaFoldDB" id="A0A1B1AUN6"/>
<accession>A0A1B1AUN6</accession>
<dbReference type="STRING" id="68214.AVL59_12255"/>
<evidence type="ECO:0000313" key="1">
    <source>
        <dbReference type="EMBL" id="ANP50288.1"/>
    </source>
</evidence>
<evidence type="ECO:0000313" key="2">
    <source>
        <dbReference type="Proteomes" id="UP000092659"/>
    </source>
</evidence>
<name>A0A1B1AUN6_9ACTN</name>
<dbReference type="KEGG" id="sgs:AVL59_12255"/>
<protein>
    <submittedName>
        <fullName evidence="1">Uncharacterized protein</fullName>
    </submittedName>
</protein>
<sequence>MGEWLLADVFVCDRCGTELTVPVSRVAFPVRARQLYGHEMLPALMESGTYAVDPERRGGPWRPWGEVGEEGAAAEGVFAPVHALPSGPPGAVVVAPGDIRGTVLIPDRCDGYCLGLDGRDGPNLACEECGRPVATRMDDCSIWQAVWLEPTAVRRVPGPAPRITDWGTLVEERISTPPVEQPGYWSPQWEAAAGVALAHLLVASSGAPVALPEGLLTDVFGRVLHALLPAGRPARAAALAGPGLPAAAPGIALVPAHPQTGEPWQPPAGPATVPLPADVWLGLAFPEDRSRLPVTGGLPRDVQRDDPLPLHPNWLFRPDRDVFLYTLARLPAVRQPWLRRIYDRARKNFLLV</sequence>
<dbReference type="Proteomes" id="UP000092659">
    <property type="component" value="Chromosome"/>
</dbReference>